<comment type="caution">
    <text evidence="6">The sequence shown here is derived from an EMBL/GenBank/DDBJ whole genome shotgun (WGS) entry which is preliminary data.</text>
</comment>
<dbReference type="PRINTS" id="PR00039">
    <property type="entry name" value="HTHLYSR"/>
</dbReference>
<dbReference type="InterPro" id="IPR036388">
    <property type="entry name" value="WH-like_DNA-bd_sf"/>
</dbReference>
<dbReference type="SUPFAM" id="SSF46785">
    <property type="entry name" value="Winged helix' DNA-binding domain"/>
    <property type="match status" value="1"/>
</dbReference>
<dbReference type="Gene3D" id="3.40.190.290">
    <property type="match status" value="1"/>
</dbReference>
<dbReference type="EMBL" id="JABEQH010000020">
    <property type="protein sequence ID" value="MBB2177009.1"/>
    <property type="molecule type" value="Genomic_DNA"/>
</dbReference>
<dbReference type="AlphaFoldDB" id="A0A7W4J980"/>
<dbReference type="Pfam" id="PF03466">
    <property type="entry name" value="LysR_substrate"/>
    <property type="match status" value="1"/>
</dbReference>
<name>A0A7W4J980_9PROT</name>
<accession>A0A7W4J980</accession>
<keyword evidence="7" id="KW-1185">Reference proteome</keyword>
<proteinExistence type="inferred from homology"/>
<reference evidence="6 7" key="1">
    <citation type="submission" date="2020-04" db="EMBL/GenBank/DDBJ databases">
        <title>Description of novel Gluconacetobacter.</title>
        <authorList>
            <person name="Sombolestani A."/>
        </authorList>
    </citation>
    <scope>NUCLEOTIDE SEQUENCE [LARGE SCALE GENOMIC DNA]</scope>
    <source>
        <strain evidence="6 7">LMG 21312</strain>
    </source>
</reference>
<feature type="domain" description="HTH lysR-type" evidence="5">
    <location>
        <begin position="1"/>
        <end position="59"/>
    </location>
</feature>
<dbReference type="PANTHER" id="PTHR30537">
    <property type="entry name" value="HTH-TYPE TRANSCRIPTIONAL REGULATOR"/>
    <property type="match status" value="1"/>
</dbReference>
<evidence type="ECO:0000259" key="5">
    <source>
        <dbReference type="PROSITE" id="PS50931"/>
    </source>
</evidence>
<dbReference type="FunFam" id="1.10.10.10:FF:000001">
    <property type="entry name" value="LysR family transcriptional regulator"/>
    <property type="match status" value="1"/>
</dbReference>
<keyword evidence="3" id="KW-0238">DNA-binding</keyword>
<sequence>MDRLQAMTYLVRVVETGSFSAAARQLNVGQPAVSKAVALLEQRLGVRLLLRSTHGLTPTEAGLRYVEAATRALEEADAAERAARGSGAGLGGRLRISAPTTFARQNIIPHLGRFLSAHPALELEIVLDDRRVDLVAEGIDMCLRVGPMEDTSLIARQIARGRRSVIATPAYFDRAGRPGTPGDLERHEALIYTQGRGTAWTFRQGTRDCPVTLRGRLRLSAAEGIRAATLADLGLTIASDWMFAPELESGRVMRVLEDWTLPPIDLWAVFPAARLTSAKARAFTEFVSSLLATS</sequence>
<gene>
    <name evidence="6" type="ORF">HLH21_13950</name>
</gene>
<dbReference type="GO" id="GO:0003677">
    <property type="term" value="F:DNA binding"/>
    <property type="evidence" value="ECO:0007669"/>
    <property type="project" value="UniProtKB-KW"/>
</dbReference>
<comment type="similarity">
    <text evidence="1">Belongs to the LysR transcriptional regulatory family.</text>
</comment>
<dbReference type="SUPFAM" id="SSF53850">
    <property type="entry name" value="Periplasmic binding protein-like II"/>
    <property type="match status" value="1"/>
</dbReference>
<evidence type="ECO:0000256" key="4">
    <source>
        <dbReference type="ARBA" id="ARBA00023163"/>
    </source>
</evidence>
<dbReference type="RefSeq" id="WP_182944354.1">
    <property type="nucleotide sequence ID" value="NZ_JABEQH010000020.1"/>
</dbReference>
<evidence type="ECO:0000313" key="7">
    <source>
        <dbReference type="Proteomes" id="UP000561066"/>
    </source>
</evidence>
<evidence type="ECO:0000256" key="2">
    <source>
        <dbReference type="ARBA" id="ARBA00023015"/>
    </source>
</evidence>
<dbReference type="InterPro" id="IPR058163">
    <property type="entry name" value="LysR-type_TF_proteobact-type"/>
</dbReference>
<evidence type="ECO:0000256" key="1">
    <source>
        <dbReference type="ARBA" id="ARBA00009437"/>
    </source>
</evidence>
<dbReference type="Proteomes" id="UP000561066">
    <property type="component" value="Unassembled WGS sequence"/>
</dbReference>
<keyword evidence="4" id="KW-0804">Transcription</keyword>
<dbReference type="PROSITE" id="PS50931">
    <property type="entry name" value="HTH_LYSR"/>
    <property type="match status" value="1"/>
</dbReference>
<evidence type="ECO:0000313" key="6">
    <source>
        <dbReference type="EMBL" id="MBB2177009.1"/>
    </source>
</evidence>
<dbReference type="InterPro" id="IPR000847">
    <property type="entry name" value="LysR_HTH_N"/>
</dbReference>
<dbReference type="InterPro" id="IPR036390">
    <property type="entry name" value="WH_DNA-bd_sf"/>
</dbReference>
<evidence type="ECO:0000256" key="3">
    <source>
        <dbReference type="ARBA" id="ARBA00023125"/>
    </source>
</evidence>
<organism evidence="6 7">
    <name type="scientific">Gluconacetobacter johannae</name>
    <dbReference type="NCBI Taxonomy" id="112140"/>
    <lineage>
        <taxon>Bacteria</taxon>
        <taxon>Pseudomonadati</taxon>
        <taxon>Pseudomonadota</taxon>
        <taxon>Alphaproteobacteria</taxon>
        <taxon>Acetobacterales</taxon>
        <taxon>Acetobacteraceae</taxon>
        <taxon>Gluconacetobacter</taxon>
    </lineage>
</organism>
<dbReference type="PANTHER" id="PTHR30537:SF80">
    <property type="entry name" value="TRANSCRIPTIONAL REGULATOR"/>
    <property type="match status" value="1"/>
</dbReference>
<dbReference type="CDD" id="cd08422">
    <property type="entry name" value="PBP2_CrgA_like"/>
    <property type="match status" value="1"/>
</dbReference>
<dbReference type="Pfam" id="PF00126">
    <property type="entry name" value="HTH_1"/>
    <property type="match status" value="1"/>
</dbReference>
<dbReference type="InterPro" id="IPR005119">
    <property type="entry name" value="LysR_subst-bd"/>
</dbReference>
<keyword evidence="2" id="KW-0805">Transcription regulation</keyword>
<protein>
    <submittedName>
        <fullName evidence="6">LysR family transcriptional regulator</fullName>
    </submittedName>
</protein>
<dbReference type="GO" id="GO:0003700">
    <property type="term" value="F:DNA-binding transcription factor activity"/>
    <property type="evidence" value="ECO:0007669"/>
    <property type="project" value="InterPro"/>
</dbReference>
<dbReference type="Gene3D" id="1.10.10.10">
    <property type="entry name" value="Winged helix-like DNA-binding domain superfamily/Winged helix DNA-binding domain"/>
    <property type="match status" value="1"/>
</dbReference>